<dbReference type="RefSeq" id="WP_007280694.1">
    <property type="nucleotide sequence ID" value="NZ_ABCK01000028.1"/>
</dbReference>
<proteinExistence type="inferred from homology"/>
<sequence length="281" mass="31028">MRKTTALIVTLFISMLTQAQGFKASEVVTFKEIEGKDDLVLNFFLPTDFKKNDGQKRAAVVFFFGGGWSGGSPKQFYAFADHLAKKGMVAISAQYRTKKSHGVIPSECVKDGNSAIRWVRKNAATYGIDPNRIAAGGGSAGGHVAAATATTTKFEDPADELSISSQPNLLLLFNPVADNSEKGYGYDRVKAYWQDFSPLHNIHQETPPSIFFLGSKDKLIPVSVAKDWDARMKALGIDSEYHIWEGQKHGFFNYKGKDGGKIYQEIVAKMDAFLKKHGYIK</sequence>
<dbReference type="InterPro" id="IPR002925">
    <property type="entry name" value="Dienelactn_hydro"/>
</dbReference>
<protein>
    <submittedName>
        <fullName evidence="6">Probable lipase/esterase</fullName>
    </submittedName>
</protein>
<dbReference type="Pfam" id="PF20434">
    <property type="entry name" value="BD-FAE"/>
    <property type="match status" value="1"/>
</dbReference>
<dbReference type="Proteomes" id="UP000004947">
    <property type="component" value="Unassembled WGS sequence"/>
</dbReference>
<dbReference type="SUPFAM" id="SSF53474">
    <property type="entry name" value="alpha/beta-Hydrolases"/>
    <property type="match status" value="1"/>
</dbReference>
<keyword evidence="3" id="KW-0732">Signal</keyword>
<gene>
    <name evidence="6" type="ORF">LNTAR_23759</name>
</gene>
<dbReference type="GO" id="GO:0004806">
    <property type="term" value="F:triacylglycerol lipase activity"/>
    <property type="evidence" value="ECO:0007669"/>
    <property type="project" value="TreeGrafter"/>
</dbReference>
<dbReference type="InterPro" id="IPR050300">
    <property type="entry name" value="GDXG_lipolytic_enzyme"/>
</dbReference>
<evidence type="ECO:0000259" key="4">
    <source>
        <dbReference type="Pfam" id="PF01738"/>
    </source>
</evidence>
<dbReference type="OrthoDB" id="9815425at2"/>
<feature type="chain" id="PRO_5002694312" evidence="3">
    <location>
        <begin position="20"/>
        <end position="281"/>
    </location>
</feature>
<name>A6DS79_9BACT</name>
<evidence type="ECO:0000259" key="5">
    <source>
        <dbReference type="Pfam" id="PF20434"/>
    </source>
</evidence>
<comment type="caution">
    <text evidence="6">The sequence shown here is derived from an EMBL/GenBank/DDBJ whole genome shotgun (WGS) entry which is preliminary data.</text>
</comment>
<evidence type="ECO:0000256" key="1">
    <source>
        <dbReference type="ARBA" id="ARBA00010515"/>
    </source>
</evidence>
<accession>A6DS79</accession>
<reference evidence="6 7" key="1">
    <citation type="journal article" date="2010" name="J. Bacteriol.">
        <title>Genome sequence of Lentisphaera araneosa HTCC2155T, the type species of the order Lentisphaerales in the phylum Lentisphaerae.</title>
        <authorList>
            <person name="Thrash J.C."/>
            <person name="Cho J.C."/>
            <person name="Vergin K.L."/>
            <person name="Morris R.M."/>
            <person name="Giovannoni S.J."/>
        </authorList>
    </citation>
    <scope>NUCLEOTIDE SEQUENCE [LARGE SCALE GENOMIC DNA]</scope>
    <source>
        <strain evidence="6 7">HTCC2155</strain>
    </source>
</reference>
<dbReference type="AlphaFoldDB" id="A6DS79"/>
<comment type="similarity">
    <text evidence="1">Belongs to the 'GDXG' lipolytic enzyme family.</text>
</comment>
<evidence type="ECO:0000256" key="2">
    <source>
        <dbReference type="ARBA" id="ARBA00022801"/>
    </source>
</evidence>
<evidence type="ECO:0000256" key="3">
    <source>
        <dbReference type="SAM" id="SignalP"/>
    </source>
</evidence>
<dbReference type="PANTHER" id="PTHR48081">
    <property type="entry name" value="AB HYDROLASE SUPERFAMILY PROTEIN C4A8.06C"/>
    <property type="match status" value="1"/>
</dbReference>
<evidence type="ECO:0000313" key="7">
    <source>
        <dbReference type="Proteomes" id="UP000004947"/>
    </source>
</evidence>
<dbReference type="Gene3D" id="3.40.50.1820">
    <property type="entry name" value="alpha/beta hydrolase"/>
    <property type="match status" value="1"/>
</dbReference>
<dbReference type="EMBL" id="ABCK01000028">
    <property type="protein sequence ID" value="EDM25539.1"/>
    <property type="molecule type" value="Genomic_DNA"/>
</dbReference>
<dbReference type="Pfam" id="PF01738">
    <property type="entry name" value="DLH"/>
    <property type="match status" value="1"/>
</dbReference>
<feature type="domain" description="BD-FAE-like" evidence="5">
    <location>
        <begin position="51"/>
        <end position="160"/>
    </location>
</feature>
<dbReference type="PANTHER" id="PTHR48081:SF30">
    <property type="entry name" value="ACETYL-HYDROLASE LIPR-RELATED"/>
    <property type="match status" value="1"/>
</dbReference>
<dbReference type="InterPro" id="IPR049492">
    <property type="entry name" value="BD-FAE-like_dom"/>
</dbReference>
<dbReference type="eggNOG" id="COG0657">
    <property type="taxonomic scope" value="Bacteria"/>
</dbReference>
<feature type="domain" description="Dienelactone hydrolase" evidence="4">
    <location>
        <begin position="197"/>
        <end position="257"/>
    </location>
</feature>
<organism evidence="6 7">
    <name type="scientific">Lentisphaera araneosa HTCC2155</name>
    <dbReference type="NCBI Taxonomy" id="313628"/>
    <lineage>
        <taxon>Bacteria</taxon>
        <taxon>Pseudomonadati</taxon>
        <taxon>Lentisphaerota</taxon>
        <taxon>Lentisphaeria</taxon>
        <taxon>Lentisphaerales</taxon>
        <taxon>Lentisphaeraceae</taxon>
        <taxon>Lentisphaera</taxon>
    </lineage>
</organism>
<dbReference type="InterPro" id="IPR029058">
    <property type="entry name" value="AB_hydrolase_fold"/>
</dbReference>
<feature type="signal peptide" evidence="3">
    <location>
        <begin position="1"/>
        <end position="19"/>
    </location>
</feature>
<evidence type="ECO:0000313" key="6">
    <source>
        <dbReference type="EMBL" id="EDM25539.1"/>
    </source>
</evidence>
<keyword evidence="7" id="KW-1185">Reference proteome</keyword>
<keyword evidence="2" id="KW-0378">Hydrolase</keyword>
<dbReference type="STRING" id="313628.LNTAR_23759"/>